<dbReference type="SUPFAM" id="SSF54534">
    <property type="entry name" value="FKBP-like"/>
    <property type="match status" value="1"/>
</dbReference>
<dbReference type="InterPro" id="IPR000297">
    <property type="entry name" value="PPIase_PpiC"/>
</dbReference>
<proteinExistence type="predicted"/>
<dbReference type="GO" id="GO:0003755">
    <property type="term" value="F:peptidyl-prolyl cis-trans isomerase activity"/>
    <property type="evidence" value="ECO:0007669"/>
    <property type="project" value="UniProtKB-EC"/>
</dbReference>
<gene>
    <name evidence="3" type="primary">surA_14</name>
    <name evidence="3" type="ORF">GALL_489350</name>
</gene>
<comment type="caution">
    <text evidence="3">The sequence shown here is derived from an EMBL/GenBank/DDBJ whole genome shotgun (WGS) entry which is preliminary data.</text>
</comment>
<dbReference type="Gene3D" id="3.10.50.40">
    <property type="match status" value="1"/>
</dbReference>
<evidence type="ECO:0000313" key="3">
    <source>
        <dbReference type="EMBL" id="OIQ69465.1"/>
    </source>
</evidence>
<dbReference type="PANTHER" id="PTHR47637">
    <property type="entry name" value="CHAPERONE SURA"/>
    <property type="match status" value="1"/>
</dbReference>
<evidence type="ECO:0000259" key="2">
    <source>
        <dbReference type="PROSITE" id="PS50198"/>
    </source>
</evidence>
<dbReference type="EC" id="5.2.1.8" evidence="3"/>
<dbReference type="InterPro" id="IPR050280">
    <property type="entry name" value="OMP_Chaperone_SurA"/>
</dbReference>
<dbReference type="InterPro" id="IPR046357">
    <property type="entry name" value="PPIase_dom_sf"/>
</dbReference>
<keyword evidence="3" id="KW-0413">Isomerase</keyword>
<dbReference type="SUPFAM" id="SSF109998">
    <property type="entry name" value="Triger factor/SurA peptide-binding domain-like"/>
    <property type="match status" value="1"/>
</dbReference>
<sequence length="404" mass="42389">MRLTRLSTALLILMLPAGMTAAADANPFAAVATVNERAITNYELSQRIAFLQLLNGPGDHHDEALKGLISDRLQMTEAARLGITVTDAQIKAGEDEFAARAKLATPDFIAQLNKAGVATQTLRDFVEAGLAWRAVVGGVIAPRVTVTAADVKDAQALSLAHGVPRVLLSELVLPATPEYIAQTGPLADQLSKTLHGDAAFSAAAQKYSASASAKQGGKLDWLPTANLPPAVLTAVLSLSPGQVTSPMALPNALVLFEMRGLEDAAPVPSADVSVDYMEYLIPGGHSAEALAEAARIKAKAHSCDDVYGAVKGTPPDQLTRTTQKLAAVPTDIGYALAKLDPGEVSTDLTRGSALVYLMLCSRIVTPTPPLTEDQMRAGLFDQRVNGLANVYLAKLRAAAIITTQ</sequence>
<dbReference type="PROSITE" id="PS50198">
    <property type="entry name" value="PPIC_PPIASE_2"/>
    <property type="match status" value="1"/>
</dbReference>
<dbReference type="Pfam" id="PF00639">
    <property type="entry name" value="Rotamase"/>
    <property type="match status" value="1"/>
</dbReference>
<dbReference type="EMBL" id="MLJW01004712">
    <property type="protein sequence ID" value="OIQ69465.1"/>
    <property type="molecule type" value="Genomic_DNA"/>
</dbReference>
<organism evidence="3">
    <name type="scientific">mine drainage metagenome</name>
    <dbReference type="NCBI Taxonomy" id="410659"/>
    <lineage>
        <taxon>unclassified sequences</taxon>
        <taxon>metagenomes</taxon>
        <taxon>ecological metagenomes</taxon>
    </lineage>
</organism>
<dbReference type="PANTHER" id="PTHR47637:SF1">
    <property type="entry name" value="CHAPERONE SURA"/>
    <property type="match status" value="1"/>
</dbReference>
<dbReference type="AlphaFoldDB" id="A0A1J5PCU7"/>
<reference evidence="3" key="1">
    <citation type="submission" date="2016-10" db="EMBL/GenBank/DDBJ databases">
        <title>Sequence of Gallionella enrichment culture.</title>
        <authorList>
            <person name="Poehlein A."/>
            <person name="Muehling M."/>
            <person name="Daniel R."/>
        </authorList>
    </citation>
    <scope>NUCLEOTIDE SEQUENCE</scope>
</reference>
<name>A0A1J5PCU7_9ZZZZ</name>
<dbReference type="InterPro" id="IPR027304">
    <property type="entry name" value="Trigger_fact/SurA_dom_sf"/>
</dbReference>
<keyword evidence="1" id="KW-0732">Signal</keyword>
<feature type="domain" description="PpiC" evidence="2">
    <location>
        <begin position="163"/>
        <end position="260"/>
    </location>
</feature>
<evidence type="ECO:0000256" key="1">
    <source>
        <dbReference type="ARBA" id="ARBA00022729"/>
    </source>
</evidence>
<dbReference type="Gene3D" id="1.10.4030.10">
    <property type="entry name" value="Porin chaperone SurA, peptide-binding domain"/>
    <property type="match status" value="1"/>
</dbReference>
<protein>
    <submittedName>
        <fullName evidence="3">Chaperone SurA</fullName>
        <ecNumber evidence="3">5.2.1.8</ecNumber>
    </submittedName>
</protein>
<accession>A0A1J5PCU7</accession>